<proteinExistence type="predicted"/>
<sequence length="74" mass="8812">MLEESPIFLILIKNMDEIKAIRFAVEILKEMMPDDCGELMEKKFNILLKQIKDRGIEEVFREWLDEDEEVILSP</sequence>
<gene>
    <name evidence="1" type="ORF">CM19_04960</name>
</gene>
<accession>A0A031LNT5</accession>
<keyword evidence="2" id="KW-1185">Reference proteome</keyword>
<evidence type="ECO:0000313" key="2">
    <source>
        <dbReference type="Proteomes" id="UP000024332"/>
    </source>
</evidence>
<reference evidence="1 2" key="1">
    <citation type="submission" date="2014-03" db="EMBL/GenBank/DDBJ databases">
        <title>Draft genome sequence of the novel thermoacidophilic archaea Acidianus copahuensis ALE1 strain, isolated from Copahue volcanic area in Neuquen Argentina.</title>
        <authorList>
            <person name="Urbieta M.S."/>
            <person name="Rascovan N."/>
            <person name="Castro C."/>
            <person name="Revale S."/>
            <person name="Giaveno M.A."/>
            <person name="Vazquez M.P."/>
            <person name="Donati E.R."/>
        </authorList>
    </citation>
    <scope>NUCLEOTIDE SEQUENCE [LARGE SCALE GENOMIC DNA]</scope>
    <source>
        <strain evidence="1 2">ALE1</strain>
    </source>
</reference>
<dbReference type="AlphaFoldDB" id="A0A031LNT5"/>
<dbReference type="Proteomes" id="UP000024332">
    <property type="component" value="Unassembled WGS sequence"/>
</dbReference>
<protein>
    <submittedName>
        <fullName evidence="1">Uncharacterized protein</fullName>
    </submittedName>
</protein>
<comment type="caution">
    <text evidence="1">The sequence shown here is derived from an EMBL/GenBank/DDBJ whole genome shotgun (WGS) entry which is preliminary data.</text>
</comment>
<evidence type="ECO:0000313" key="1">
    <source>
        <dbReference type="EMBL" id="EZQ06747.1"/>
    </source>
</evidence>
<name>A0A031LNT5_9CREN</name>
<organism evidence="1 2">
    <name type="scientific">Candidatus Acidianus copahuensis</name>
    <dbReference type="NCBI Taxonomy" id="1160895"/>
    <lineage>
        <taxon>Archaea</taxon>
        <taxon>Thermoproteota</taxon>
        <taxon>Thermoprotei</taxon>
        <taxon>Sulfolobales</taxon>
        <taxon>Sulfolobaceae</taxon>
        <taxon>Acidianus</taxon>
    </lineage>
</organism>
<dbReference type="EMBL" id="JFZT01000039">
    <property type="protein sequence ID" value="EZQ06747.1"/>
    <property type="molecule type" value="Genomic_DNA"/>
</dbReference>